<accession>A0ABP0G2W4</accession>
<protein>
    <submittedName>
        <fullName evidence="2">Uncharacterized protein</fullName>
    </submittedName>
</protein>
<evidence type="ECO:0000313" key="3">
    <source>
        <dbReference type="Proteomes" id="UP001642483"/>
    </source>
</evidence>
<evidence type="ECO:0000256" key="1">
    <source>
        <dbReference type="SAM" id="MobiDB-lite"/>
    </source>
</evidence>
<organism evidence="2 3">
    <name type="scientific">Clavelina lepadiformis</name>
    <name type="common">Light-bulb sea squirt</name>
    <name type="synonym">Ascidia lepadiformis</name>
    <dbReference type="NCBI Taxonomy" id="159417"/>
    <lineage>
        <taxon>Eukaryota</taxon>
        <taxon>Metazoa</taxon>
        <taxon>Chordata</taxon>
        <taxon>Tunicata</taxon>
        <taxon>Ascidiacea</taxon>
        <taxon>Aplousobranchia</taxon>
        <taxon>Clavelinidae</taxon>
        <taxon>Clavelina</taxon>
    </lineage>
</organism>
<gene>
    <name evidence="2" type="ORF">CVLEPA_LOCUS18140</name>
</gene>
<keyword evidence="3" id="KW-1185">Reference proteome</keyword>
<comment type="caution">
    <text evidence="2">The sequence shown here is derived from an EMBL/GenBank/DDBJ whole genome shotgun (WGS) entry which is preliminary data.</text>
</comment>
<dbReference type="Proteomes" id="UP001642483">
    <property type="component" value="Unassembled WGS sequence"/>
</dbReference>
<reference evidence="2 3" key="1">
    <citation type="submission" date="2024-02" db="EMBL/GenBank/DDBJ databases">
        <authorList>
            <person name="Daric V."/>
            <person name="Darras S."/>
        </authorList>
    </citation>
    <scope>NUCLEOTIDE SEQUENCE [LARGE SCALE GENOMIC DNA]</scope>
</reference>
<proteinExistence type="predicted"/>
<evidence type="ECO:0000313" key="2">
    <source>
        <dbReference type="EMBL" id="CAK8686181.1"/>
    </source>
</evidence>
<feature type="region of interest" description="Disordered" evidence="1">
    <location>
        <begin position="55"/>
        <end position="75"/>
    </location>
</feature>
<dbReference type="EMBL" id="CAWYQH010000102">
    <property type="protein sequence ID" value="CAK8686181.1"/>
    <property type="molecule type" value="Genomic_DNA"/>
</dbReference>
<name>A0ABP0G2W4_CLALP</name>
<sequence length="75" mass="8317">MVQASDKIHKIDKIPLMTGEKSVKLIPYEARLTDCFQDSTEIIMSINVARKQVDEEENSRGGIGASTFTKDGAME</sequence>